<dbReference type="Proteomes" id="UP000001357">
    <property type="component" value="Unassembled WGS sequence"/>
</dbReference>
<name>A9VE92_MONBE</name>
<keyword evidence="3" id="KW-1185">Reference proteome</keyword>
<accession>A9VE92</accession>
<reference evidence="2 3" key="1">
    <citation type="journal article" date="2008" name="Nature">
        <title>The genome of the choanoflagellate Monosiga brevicollis and the origin of metazoans.</title>
        <authorList>
            <consortium name="JGI Sequencing"/>
            <person name="King N."/>
            <person name="Westbrook M.J."/>
            <person name="Young S.L."/>
            <person name="Kuo A."/>
            <person name="Abedin M."/>
            <person name="Chapman J."/>
            <person name="Fairclough S."/>
            <person name="Hellsten U."/>
            <person name="Isogai Y."/>
            <person name="Letunic I."/>
            <person name="Marr M."/>
            <person name="Pincus D."/>
            <person name="Putnam N."/>
            <person name="Rokas A."/>
            <person name="Wright K.J."/>
            <person name="Zuzow R."/>
            <person name="Dirks W."/>
            <person name="Good M."/>
            <person name="Goodstein D."/>
            <person name="Lemons D."/>
            <person name="Li W."/>
            <person name="Lyons J.B."/>
            <person name="Morris A."/>
            <person name="Nichols S."/>
            <person name="Richter D.J."/>
            <person name="Salamov A."/>
            <person name="Bork P."/>
            <person name="Lim W.A."/>
            <person name="Manning G."/>
            <person name="Miller W.T."/>
            <person name="McGinnis W."/>
            <person name="Shapiro H."/>
            <person name="Tjian R."/>
            <person name="Grigoriev I.V."/>
            <person name="Rokhsar D."/>
        </authorList>
    </citation>
    <scope>NUCLEOTIDE SEQUENCE [LARGE SCALE GENOMIC DNA]</scope>
    <source>
        <strain evidence="3">MX1 / ATCC 50154</strain>
    </source>
</reference>
<dbReference type="AlphaFoldDB" id="A9VE92"/>
<protein>
    <submittedName>
        <fullName evidence="2">Uncharacterized protein</fullName>
    </submittedName>
</protein>
<gene>
    <name evidence="2" type="ORF">MONBRDRAFT_13087</name>
</gene>
<sequence length="151" mass="16475">ERQRRAKAAALASTSSRTPVPARTSNVHQPTPHRATAGFGSTSPRFTVAGAYPRSLRPGTCITAAAYRVVPESTRRGPGTYPLTGMETMHSRRVPMSLNRPGPRYQPENQFQSSVPGPVEYGDATTRMDEYSASLRHPGRRGLLDAVRDEV</sequence>
<feature type="compositionally biased region" description="Polar residues" evidence="1">
    <location>
        <begin position="12"/>
        <end position="29"/>
    </location>
</feature>
<feature type="region of interest" description="Disordered" evidence="1">
    <location>
        <begin position="1"/>
        <end position="45"/>
    </location>
</feature>
<dbReference type="RefSeq" id="XP_001751039.1">
    <property type="nucleotide sequence ID" value="XM_001750987.1"/>
</dbReference>
<feature type="non-terminal residue" evidence="2">
    <location>
        <position position="1"/>
    </location>
</feature>
<dbReference type="InParanoid" id="A9VE92"/>
<feature type="region of interest" description="Disordered" evidence="1">
    <location>
        <begin position="94"/>
        <end position="123"/>
    </location>
</feature>
<evidence type="ECO:0000256" key="1">
    <source>
        <dbReference type="SAM" id="MobiDB-lite"/>
    </source>
</evidence>
<dbReference type="EMBL" id="CH991600">
    <property type="protein sequence ID" value="EDQ84144.1"/>
    <property type="molecule type" value="Genomic_DNA"/>
</dbReference>
<proteinExistence type="predicted"/>
<dbReference type="KEGG" id="mbr:MONBRDRAFT_13087"/>
<organism evidence="2 3">
    <name type="scientific">Monosiga brevicollis</name>
    <name type="common">Choanoflagellate</name>
    <dbReference type="NCBI Taxonomy" id="81824"/>
    <lineage>
        <taxon>Eukaryota</taxon>
        <taxon>Choanoflagellata</taxon>
        <taxon>Craspedida</taxon>
        <taxon>Salpingoecidae</taxon>
        <taxon>Monosiga</taxon>
    </lineage>
</organism>
<feature type="non-terminal residue" evidence="2">
    <location>
        <position position="151"/>
    </location>
</feature>
<evidence type="ECO:0000313" key="2">
    <source>
        <dbReference type="EMBL" id="EDQ84144.1"/>
    </source>
</evidence>
<evidence type="ECO:0000313" key="3">
    <source>
        <dbReference type="Proteomes" id="UP000001357"/>
    </source>
</evidence>
<dbReference type="GeneID" id="5896300"/>